<sequence length="221" mass="24109">MITNRKGATAQRWMMIVIAGVVGLGLLVGIFFFLGNLLPKAEMESAGTYCYSGTGEKVRMQVSFEKVIQKMRDAQGDLLEGAEMTWKDVAVAFVPVYGQYKTAQNAWNVGTAAVETGAYDDAIAGMKGLEDQVNALMGDLEDNWPTRCRQGQTEKIDISMNADSLSYFLYQASVNAFYSLHGSTENAVTDFDIYEIAATVNGPGTFLMDGPCTKWIDGSVE</sequence>
<evidence type="ECO:0000256" key="1">
    <source>
        <dbReference type="SAM" id="Phobius"/>
    </source>
</evidence>
<keyword evidence="1" id="KW-1133">Transmembrane helix</keyword>
<keyword evidence="1" id="KW-0472">Membrane</keyword>
<name>A0A832V076_9ARCH</name>
<protein>
    <submittedName>
        <fullName evidence="2">Uncharacterized protein</fullName>
    </submittedName>
</protein>
<accession>A0A832V076</accession>
<evidence type="ECO:0000313" key="2">
    <source>
        <dbReference type="EMBL" id="HIJ99357.1"/>
    </source>
</evidence>
<feature type="non-terminal residue" evidence="2">
    <location>
        <position position="221"/>
    </location>
</feature>
<keyword evidence="1" id="KW-0812">Transmembrane</keyword>
<feature type="transmembrane region" description="Helical" evidence="1">
    <location>
        <begin position="12"/>
        <end position="34"/>
    </location>
</feature>
<keyword evidence="3" id="KW-1185">Reference proteome</keyword>
<organism evidence="2 3">
    <name type="scientific">Candidatus Undinarchaeum marinum</name>
    <dbReference type="NCBI Taxonomy" id="2756141"/>
    <lineage>
        <taxon>Archaea</taxon>
        <taxon>Candidatus Undinarchaeota</taxon>
        <taxon>Candidatus Undinarchaeia</taxon>
        <taxon>Candidatus Undinarchaeales</taxon>
        <taxon>Candidatus Undinarchaeaceae</taxon>
        <taxon>Candidatus Undinarchaeum</taxon>
    </lineage>
</organism>
<reference evidence="2 3" key="1">
    <citation type="journal article" name="Nat. Commun.">
        <title>Undinarchaeota illuminate DPANN phylogeny and the impact of gene transfer on archaeal evolution.</title>
        <authorList>
            <person name="Dombrowski N."/>
            <person name="Williams T.A."/>
            <person name="Sun J."/>
            <person name="Woodcroft B.J."/>
            <person name="Lee J.H."/>
            <person name="Minh B.Q."/>
            <person name="Rinke C."/>
            <person name="Spang A."/>
        </authorList>
    </citation>
    <scope>NUCLEOTIDE SEQUENCE [LARGE SCALE GENOMIC DNA]</scope>
    <source>
        <strain evidence="2">MAG_bin17</strain>
    </source>
</reference>
<evidence type="ECO:0000313" key="3">
    <source>
        <dbReference type="Proteomes" id="UP000604391"/>
    </source>
</evidence>
<comment type="caution">
    <text evidence="2">The sequence shown here is derived from an EMBL/GenBank/DDBJ whole genome shotgun (WGS) entry which is preliminary data.</text>
</comment>
<dbReference type="EMBL" id="DVAD01000005">
    <property type="protein sequence ID" value="HIJ99357.1"/>
    <property type="molecule type" value="Genomic_DNA"/>
</dbReference>
<dbReference type="AlphaFoldDB" id="A0A832V076"/>
<dbReference type="Proteomes" id="UP000604391">
    <property type="component" value="Unassembled WGS sequence"/>
</dbReference>
<gene>
    <name evidence="2" type="ORF">H1011_00850</name>
</gene>
<proteinExistence type="predicted"/>